<dbReference type="PROSITE" id="PS50850">
    <property type="entry name" value="MFS"/>
    <property type="match status" value="1"/>
</dbReference>
<feature type="domain" description="Major facilitator superfamily (MFS) profile" evidence="8">
    <location>
        <begin position="3"/>
        <end position="390"/>
    </location>
</feature>
<dbReference type="Gene3D" id="1.20.1250.20">
    <property type="entry name" value="MFS general substrate transporter like domains"/>
    <property type="match status" value="2"/>
</dbReference>
<protein>
    <submittedName>
        <fullName evidence="9">NNP family nitrate/nitrite transporter-like MFS transporter</fullName>
    </submittedName>
</protein>
<dbReference type="Proteomes" id="UP000520814">
    <property type="component" value="Unassembled WGS sequence"/>
</dbReference>
<dbReference type="InterPro" id="IPR036259">
    <property type="entry name" value="MFS_trans_sf"/>
</dbReference>
<keyword evidence="10" id="KW-1185">Reference proteome</keyword>
<sequence length="397" mass="42837">MSVLWLSFIGFALMFAAWTMFGVLGIPIRKELGLSDMQLAWLSALAILNGALWRLPLGMLADKIGGRKAFLGCLLFSAVASLLVSRTHSYGMLLACAVLVGMAGNSFTIGSAWNAAWFPKAQQGFALGLFGAGNVGASVTKLIGPMIISAVPATGMAGGLIPGGWRFVPCLYAGLMLLMAALVTVAAPTPDIVPNQGRPLKEMLRPLHEVRVWRFSLYYTVVFGVYVALSVWLPKYYVDVYDLPLKKAALMCVPYIFASSLLRPFGGWLSDKFGPRKVTYTVFILGALACGALSVRQEMWPFFWLTLLLGITQGFGKASTIKYIPDYYPKDVGTVVGLVGALAALGGFGLPPLFAALKTATGQPQSLFWALLALTLMSLGWLHAVVVHIHRDEEHVI</sequence>
<dbReference type="CDD" id="cd17341">
    <property type="entry name" value="MFS_NRT2_like"/>
    <property type="match status" value="1"/>
</dbReference>
<dbReference type="InterPro" id="IPR020846">
    <property type="entry name" value="MFS_dom"/>
</dbReference>
<dbReference type="SUPFAM" id="SSF103473">
    <property type="entry name" value="MFS general substrate transporter"/>
    <property type="match status" value="1"/>
</dbReference>
<keyword evidence="3 7" id="KW-0812">Transmembrane</keyword>
<evidence type="ECO:0000256" key="1">
    <source>
        <dbReference type="ARBA" id="ARBA00004651"/>
    </source>
</evidence>
<feature type="transmembrane region" description="Helical" evidence="7">
    <location>
        <begin position="332"/>
        <end position="355"/>
    </location>
</feature>
<reference evidence="9 10" key="1">
    <citation type="submission" date="2020-08" db="EMBL/GenBank/DDBJ databases">
        <title>Genomic Encyclopedia of Type Strains, Phase IV (KMG-IV): sequencing the most valuable type-strain genomes for metagenomic binning, comparative biology and taxonomic classification.</title>
        <authorList>
            <person name="Goeker M."/>
        </authorList>
    </citation>
    <scope>NUCLEOTIDE SEQUENCE [LARGE SCALE GENOMIC DNA]</scope>
    <source>
        <strain evidence="9 10">DSM 23562</strain>
    </source>
</reference>
<dbReference type="AlphaFoldDB" id="A0A7W9W8R0"/>
<evidence type="ECO:0000256" key="6">
    <source>
        <dbReference type="ARBA" id="ARBA00023136"/>
    </source>
</evidence>
<keyword evidence="4 7" id="KW-1133">Transmembrane helix</keyword>
<evidence type="ECO:0000256" key="7">
    <source>
        <dbReference type="SAM" id="Phobius"/>
    </source>
</evidence>
<evidence type="ECO:0000313" key="10">
    <source>
        <dbReference type="Proteomes" id="UP000520814"/>
    </source>
</evidence>
<accession>A0A7W9W8R0</accession>
<dbReference type="GO" id="GO:0015112">
    <property type="term" value="F:nitrate transmembrane transporter activity"/>
    <property type="evidence" value="ECO:0007669"/>
    <property type="project" value="InterPro"/>
</dbReference>
<organism evidence="9 10">
    <name type="scientific">Armatimonas rosea</name>
    <dbReference type="NCBI Taxonomy" id="685828"/>
    <lineage>
        <taxon>Bacteria</taxon>
        <taxon>Bacillati</taxon>
        <taxon>Armatimonadota</taxon>
        <taxon>Armatimonadia</taxon>
        <taxon>Armatimonadales</taxon>
        <taxon>Armatimonadaceae</taxon>
        <taxon>Armatimonas</taxon>
    </lineage>
</organism>
<dbReference type="GO" id="GO:0042128">
    <property type="term" value="P:nitrate assimilation"/>
    <property type="evidence" value="ECO:0007669"/>
    <property type="project" value="UniProtKB-KW"/>
</dbReference>
<dbReference type="PANTHER" id="PTHR23515">
    <property type="entry name" value="HIGH-AFFINITY NITRATE TRANSPORTER 2.3"/>
    <property type="match status" value="1"/>
</dbReference>
<comment type="caution">
    <text evidence="9">The sequence shown here is derived from an EMBL/GenBank/DDBJ whole genome shotgun (WGS) entry which is preliminary data.</text>
</comment>
<dbReference type="InterPro" id="IPR011701">
    <property type="entry name" value="MFS"/>
</dbReference>
<feature type="transmembrane region" description="Helical" evidence="7">
    <location>
        <begin position="125"/>
        <end position="151"/>
    </location>
</feature>
<evidence type="ECO:0000256" key="5">
    <source>
        <dbReference type="ARBA" id="ARBA00023063"/>
    </source>
</evidence>
<evidence type="ECO:0000313" key="9">
    <source>
        <dbReference type="EMBL" id="MBB6053839.1"/>
    </source>
</evidence>
<dbReference type="RefSeq" id="WP_221290414.1">
    <property type="nucleotide sequence ID" value="NZ_JACHGW010000009.1"/>
</dbReference>
<dbReference type="GO" id="GO:0005886">
    <property type="term" value="C:plasma membrane"/>
    <property type="evidence" value="ECO:0007669"/>
    <property type="project" value="UniProtKB-SubCell"/>
</dbReference>
<name>A0A7W9W8R0_ARMRO</name>
<feature type="transmembrane region" description="Helical" evidence="7">
    <location>
        <begin position="171"/>
        <end position="194"/>
    </location>
</feature>
<dbReference type="EMBL" id="JACHGW010000009">
    <property type="protein sequence ID" value="MBB6053839.1"/>
    <property type="molecule type" value="Genomic_DNA"/>
</dbReference>
<evidence type="ECO:0000256" key="2">
    <source>
        <dbReference type="ARBA" id="ARBA00008432"/>
    </source>
</evidence>
<feature type="transmembrane region" description="Helical" evidence="7">
    <location>
        <begin position="301"/>
        <end position="320"/>
    </location>
</feature>
<evidence type="ECO:0000256" key="4">
    <source>
        <dbReference type="ARBA" id="ARBA00022989"/>
    </source>
</evidence>
<proteinExistence type="inferred from homology"/>
<evidence type="ECO:0000256" key="3">
    <source>
        <dbReference type="ARBA" id="ARBA00022692"/>
    </source>
</evidence>
<keyword evidence="5" id="KW-0534">Nitrate assimilation</keyword>
<feature type="transmembrane region" description="Helical" evidence="7">
    <location>
        <begin position="92"/>
        <end position="113"/>
    </location>
</feature>
<evidence type="ECO:0000259" key="8">
    <source>
        <dbReference type="PROSITE" id="PS50850"/>
    </source>
</evidence>
<feature type="transmembrane region" description="Helical" evidence="7">
    <location>
        <begin position="41"/>
        <end position="57"/>
    </location>
</feature>
<feature type="transmembrane region" description="Helical" evidence="7">
    <location>
        <begin position="278"/>
        <end position="295"/>
    </location>
</feature>
<keyword evidence="6 7" id="KW-0472">Membrane</keyword>
<gene>
    <name evidence="9" type="ORF">HNQ39_005686</name>
</gene>
<feature type="transmembrane region" description="Helical" evidence="7">
    <location>
        <begin position="367"/>
        <end position="389"/>
    </location>
</feature>
<dbReference type="Pfam" id="PF07690">
    <property type="entry name" value="MFS_1"/>
    <property type="match status" value="1"/>
</dbReference>
<dbReference type="InterPro" id="IPR044772">
    <property type="entry name" value="NO3_transporter"/>
</dbReference>
<feature type="transmembrane region" description="Helical" evidence="7">
    <location>
        <begin position="215"/>
        <end position="233"/>
    </location>
</feature>
<comment type="subcellular location">
    <subcellularLocation>
        <location evidence="1">Cell membrane</location>
        <topology evidence="1">Multi-pass membrane protein</topology>
    </subcellularLocation>
</comment>
<comment type="similarity">
    <text evidence="2">Belongs to the major facilitator superfamily. Nitrate/nitrite porter (TC 2.A.1.8) family.</text>
</comment>